<accession>A0AAV7QZM0</accession>
<organism evidence="1 2">
    <name type="scientific">Pleurodeles waltl</name>
    <name type="common">Iberian ribbed newt</name>
    <dbReference type="NCBI Taxonomy" id="8319"/>
    <lineage>
        <taxon>Eukaryota</taxon>
        <taxon>Metazoa</taxon>
        <taxon>Chordata</taxon>
        <taxon>Craniata</taxon>
        <taxon>Vertebrata</taxon>
        <taxon>Euteleostomi</taxon>
        <taxon>Amphibia</taxon>
        <taxon>Batrachia</taxon>
        <taxon>Caudata</taxon>
        <taxon>Salamandroidea</taxon>
        <taxon>Salamandridae</taxon>
        <taxon>Pleurodelinae</taxon>
        <taxon>Pleurodeles</taxon>
    </lineage>
</organism>
<name>A0AAV7QZM0_PLEWA</name>
<dbReference type="Proteomes" id="UP001066276">
    <property type="component" value="Chromosome 6"/>
</dbReference>
<sequence length="110" mass="11960">MWNDPPSVVQQFHDYYTGLYRSRTQFDQTTVTDYLAHIAMSCLIDEHRDRLLGPLQLEQFGVTLASMPAGLTGVGAAVSDPGTGVVDLTPSKSKRALLLPGARQPTDGRA</sequence>
<keyword evidence="2" id="KW-1185">Reference proteome</keyword>
<reference evidence="1" key="1">
    <citation type="journal article" date="2022" name="bioRxiv">
        <title>Sequencing and chromosome-scale assembly of the giantPleurodeles waltlgenome.</title>
        <authorList>
            <person name="Brown T."/>
            <person name="Elewa A."/>
            <person name="Iarovenko S."/>
            <person name="Subramanian E."/>
            <person name="Araus A.J."/>
            <person name="Petzold A."/>
            <person name="Susuki M."/>
            <person name="Suzuki K.-i.T."/>
            <person name="Hayashi T."/>
            <person name="Toyoda A."/>
            <person name="Oliveira C."/>
            <person name="Osipova E."/>
            <person name="Leigh N.D."/>
            <person name="Simon A."/>
            <person name="Yun M.H."/>
        </authorList>
    </citation>
    <scope>NUCLEOTIDE SEQUENCE</scope>
    <source>
        <strain evidence="1">20211129_DDA</strain>
        <tissue evidence="1">Liver</tissue>
    </source>
</reference>
<evidence type="ECO:0000313" key="1">
    <source>
        <dbReference type="EMBL" id="KAJ1144997.1"/>
    </source>
</evidence>
<dbReference type="AlphaFoldDB" id="A0AAV7QZM0"/>
<gene>
    <name evidence="1" type="ORF">NDU88_011289</name>
</gene>
<evidence type="ECO:0000313" key="2">
    <source>
        <dbReference type="Proteomes" id="UP001066276"/>
    </source>
</evidence>
<comment type="caution">
    <text evidence="1">The sequence shown here is derived from an EMBL/GenBank/DDBJ whole genome shotgun (WGS) entry which is preliminary data.</text>
</comment>
<proteinExistence type="predicted"/>
<protein>
    <submittedName>
        <fullName evidence="1">Uncharacterized protein</fullName>
    </submittedName>
</protein>
<dbReference type="EMBL" id="JANPWB010000010">
    <property type="protein sequence ID" value="KAJ1144997.1"/>
    <property type="molecule type" value="Genomic_DNA"/>
</dbReference>